<dbReference type="Proteomes" id="UP001499878">
    <property type="component" value="Unassembled WGS sequence"/>
</dbReference>
<proteinExistence type="inferred from homology"/>
<evidence type="ECO:0000313" key="4">
    <source>
        <dbReference type="EMBL" id="GAA5217934.1"/>
    </source>
</evidence>
<dbReference type="InterPro" id="IPR050559">
    <property type="entry name" value="P-Pant_transferase_sf"/>
</dbReference>
<organism evidence="4 5">
    <name type="scientific">Streptomyces thinghirensis</name>
    <dbReference type="NCBI Taxonomy" id="551547"/>
    <lineage>
        <taxon>Bacteria</taxon>
        <taxon>Bacillati</taxon>
        <taxon>Actinomycetota</taxon>
        <taxon>Actinomycetes</taxon>
        <taxon>Kitasatosporales</taxon>
        <taxon>Streptomycetaceae</taxon>
        <taxon>Streptomyces</taxon>
    </lineage>
</organism>
<evidence type="ECO:0000256" key="2">
    <source>
        <dbReference type="ARBA" id="ARBA00022679"/>
    </source>
</evidence>
<gene>
    <name evidence="4" type="ORF">GCM10023323_76750</name>
</gene>
<dbReference type="SUPFAM" id="SSF56214">
    <property type="entry name" value="4'-phosphopantetheinyl transferase"/>
    <property type="match status" value="2"/>
</dbReference>
<feature type="domain" description="4'-phosphopantetheinyl transferase" evidence="3">
    <location>
        <begin position="127"/>
        <end position="191"/>
    </location>
</feature>
<dbReference type="Pfam" id="PF01648">
    <property type="entry name" value="ACPS"/>
    <property type="match status" value="1"/>
</dbReference>
<dbReference type="PANTHER" id="PTHR12215:SF10">
    <property type="entry name" value="L-AMINOADIPATE-SEMIALDEHYDE DEHYDROGENASE-PHOSPHOPANTETHEINYL TRANSFERASE"/>
    <property type="match status" value="1"/>
</dbReference>
<dbReference type="GO" id="GO:0016740">
    <property type="term" value="F:transferase activity"/>
    <property type="evidence" value="ECO:0007669"/>
    <property type="project" value="UniProtKB-KW"/>
</dbReference>
<dbReference type="PANTHER" id="PTHR12215">
    <property type="entry name" value="PHOSPHOPANTETHEINE TRANSFERASE"/>
    <property type="match status" value="1"/>
</dbReference>
<dbReference type="InterPro" id="IPR008278">
    <property type="entry name" value="4-PPantetheinyl_Trfase_dom"/>
</dbReference>
<dbReference type="EMBL" id="BAABJR010000038">
    <property type="protein sequence ID" value="GAA5217934.1"/>
    <property type="molecule type" value="Genomic_DNA"/>
</dbReference>
<reference evidence="5" key="1">
    <citation type="journal article" date="2019" name="Int. J. Syst. Evol. Microbiol.">
        <title>The Global Catalogue of Microorganisms (GCM) 10K type strain sequencing project: providing services to taxonomists for standard genome sequencing and annotation.</title>
        <authorList>
            <consortium name="The Broad Institute Genomics Platform"/>
            <consortium name="The Broad Institute Genome Sequencing Center for Infectious Disease"/>
            <person name="Wu L."/>
            <person name="Ma J."/>
        </authorList>
    </citation>
    <scope>NUCLEOTIDE SEQUENCE [LARGE SCALE GENOMIC DNA]</scope>
    <source>
        <strain evidence="5">JCM 18306</strain>
    </source>
</reference>
<protein>
    <submittedName>
        <fullName evidence="4">4'-phosphopantetheinyl transferase superfamily protein</fullName>
    </submittedName>
</protein>
<keyword evidence="5" id="KW-1185">Reference proteome</keyword>
<evidence type="ECO:0000256" key="1">
    <source>
        <dbReference type="ARBA" id="ARBA00010990"/>
    </source>
</evidence>
<dbReference type="RefSeq" id="WP_345638838.1">
    <property type="nucleotide sequence ID" value="NZ_BAABJR010000038.1"/>
</dbReference>
<evidence type="ECO:0000313" key="5">
    <source>
        <dbReference type="Proteomes" id="UP001499878"/>
    </source>
</evidence>
<name>A0ABP9TIW9_9ACTN</name>
<comment type="caution">
    <text evidence="4">The sequence shown here is derived from an EMBL/GenBank/DDBJ whole genome shotgun (WGS) entry which is preliminary data.</text>
</comment>
<comment type="similarity">
    <text evidence="1">Belongs to the P-Pant transferase superfamily. Gsp/Sfp/HetI/AcpT family.</text>
</comment>
<keyword evidence="2 4" id="KW-0808">Transferase</keyword>
<dbReference type="Gene3D" id="3.90.470.20">
    <property type="entry name" value="4'-phosphopantetheinyl transferase domain"/>
    <property type="match status" value="1"/>
</dbReference>
<dbReference type="InterPro" id="IPR037143">
    <property type="entry name" value="4-PPantetheinyl_Trfase_dom_sf"/>
</dbReference>
<evidence type="ECO:0000259" key="3">
    <source>
        <dbReference type="Pfam" id="PF01648"/>
    </source>
</evidence>
<accession>A0ABP9TIW9</accession>
<sequence length="271" mass="28801">MTAPAAVLAAPAVAPGRLDLWLLRAPKADRAASLDLSELDGHERTRAASFVRPADGLLYAAAHIALRRLLGSYLGVAAQDVPFVREPCPGCGKPHGRPAVATPDPPLHFSLSHSGGLALVAVAHTTVGADLEKLPGAETVAICAEALHPGERAELARVPQTERAELFSRLWTRKEAYLKGLGTGLSRSPSADYLGSDPARRPAGWTITDIPSGPRHSAAVALKGDAPARTSVRRLPMDWLYADDVKGLFDELVRSRPSRTAAPHRRRDAPS</sequence>